<sequence length="89" mass="9933">MRKISIALLVFACLAACAQAQRGFPFPLMGFNNLPTGMNSGVFQRMPSPFFPFGRTTGRPSQRQTTTTTTTTTTEAPQEESEEYNEYEE</sequence>
<feature type="region of interest" description="Disordered" evidence="1">
    <location>
        <begin position="51"/>
        <end position="89"/>
    </location>
</feature>
<proteinExistence type="evidence at transcript level"/>
<accession>A3FK37</accession>
<dbReference type="AlphaFoldDB" id="A3FK37"/>
<feature type="compositionally biased region" description="Low complexity" evidence="1">
    <location>
        <begin position="65"/>
        <end position="74"/>
    </location>
</feature>
<dbReference type="EMBL" id="EF382745">
    <property type="protein sequence ID" value="ABN54476.1"/>
    <property type="molecule type" value="mRNA"/>
</dbReference>
<evidence type="ECO:0000256" key="1">
    <source>
        <dbReference type="SAM" id="MobiDB-lite"/>
    </source>
</evidence>
<keyword evidence="2" id="KW-0732">Signal</keyword>
<name>A3FK37_ONCFA</name>
<organism evidence="3">
    <name type="scientific">Oncopeltus fasciatus</name>
    <name type="common">Large milkweed bug</name>
    <dbReference type="NCBI Taxonomy" id="7536"/>
    <lineage>
        <taxon>Eukaryota</taxon>
        <taxon>Metazoa</taxon>
        <taxon>Ecdysozoa</taxon>
        <taxon>Arthropoda</taxon>
        <taxon>Hexapoda</taxon>
        <taxon>Insecta</taxon>
        <taxon>Pterygota</taxon>
        <taxon>Neoptera</taxon>
        <taxon>Paraneoptera</taxon>
        <taxon>Hemiptera</taxon>
        <taxon>Heteroptera</taxon>
        <taxon>Panheteroptera</taxon>
        <taxon>Pentatomomorpha</taxon>
        <taxon>Lygaeoidea</taxon>
        <taxon>Lygaeidae</taxon>
        <taxon>Lygaeinae</taxon>
        <taxon>Oncopeltus</taxon>
    </lineage>
</organism>
<reference evidence="3" key="1">
    <citation type="submission" date="2007-01" db="EMBL/GenBank/DDBJ databases">
        <title>An insight into the sialotranscriptome of the seed-feeding bug, Oncopeltus fasciatus.</title>
        <authorList>
            <person name="Francischetti I.M.B."/>
            <person name="Lopes A.H."/>
            <person name="Dias F.A."/>
            <person name="Ribeiro J.M.C."/>
        </authorList>
    </citation>
    <scope>NUCLEOTIDE SEQUENCE</scope>
    <source>
        <tissue evidence="3">Salivary gland</tissue>
    </source>
</reference>
<feature type="signal peptide" evidence="2">
    <location>
        <begin position="1"/>
        <end position="20"/>
    </location>
</feature>
<protein>
    <submittedName>
        <fullName evidence="3">Putative salivary mucin</fullName>
    </submittedName>
</protein>
<evidence type="ECO:0000256" key="2">
    <source>
        <dbReference type="SAM" id="SignalP"/>
    </source>
</evidence>
<feature type="chain" id="PRO_5002652573" evidence="2">
    <location>
        <begin position="21"/>
        <end position="89"/>
    </location>
</feature>
<feature type="compositionally biased region" description="Acidic residues" evidence="1">
    <location>
        <begin position="77"/>
        <end position="89"/>
    </location>
</feature>
<evidence type="ECO:0000313" key="3">
    <source>
        <dbReference type="EMBL" id="ABN54476.1"/>
    </source>
</evidence>